<dbReference type="InterPro" id="IPR013763">
    <property type="entry name" value="Cyclin-like_dom"/>
</dbReference>
<name>A0A7S0WWI6_9CHLO</name>
<protein>
    <recommendedName>
        <fullName evidence="5">Cyclin-like domain-containing protein</fullName>
    </recommendedName>
</protein>
<comment type="similarity">
    <text evidence="3">Belongs to the cyclin family.</text>
</comment>
<accession>A0A7S0WWI6</accession>
<evidence type="ECO:0000256" key="1">
    <source>
        <dbReference type="ARBA" id="ARBA00022618"/>
    </source>
</evidence>
<evidence type="ECO:0000313" key="6">
    <source>
        <dbReference type="EMBL" id="CAD8688630.1"/>
    </source>
</evidence>
<feature type="domain" description="Cyclin-like" evidence="5">
    <location>
        <begin position="124"/>
        <end position="218"/>
    </location>
</feature>
<dbReference type="SUPFAM" id="SSF47954">
    <property type="entry name" value="Cyclin-like"/>
    <property type="match status" value="1"/>
</dbReference>
<evidence type="ECO:0000256" key="2">
    <source>
        <dbReference type="ARBA" id="ARBA00023306"/>
    </source>
</evidence>
<organism evidence="6">
    <name type="scientific">Pyramimonas obovata</name>
    <dbReference type="NCBI Taxonomy" id="1411642"/>
    <lineage>
        <taxon>Eukaryota</taxon>
        <taxon>Viridiplantae</taxon>
        <taxon>Chlorophyta</taxon>
        <taxon>Pyramimonadophyceae</taxon>
        <taxon>Pyramimonadales</taxon>
        <taxon>Pyramimonadaceae</taxon>
        <taxon>Pyramimonas</taxon>
        <taxon>Pyramimonas incertae sedis</taxon>
    </lineage>
</organism>
<gene>
    <name evidence="6" type="ORF">POBO1169_LOCUS18721</name>
</gene>
<dbReference type="InterPro" id="IPR006671">
    <property type="entry name" value="Cyclin_N"/>
</dbReference>
<sequence>MATCGDPSETWDLTCNELILETPPGPGQSPRSSWQDGVDEGSLSSEGGGIFEWASEHPNVDELWICERERIDGKLEERVMDLIERSERHRPVADYLTSGARTESGCSSSLDSCMSADTRMGLVQEMLDVCDRFELSTQTAALAVNYLDRTLSTDLVKRRNYGRDILKTVTLACLTIAIKLEEVMTVTPYALQMHLQPNDRVDTILVNVVEQMVLIQLEWHLLVPTAVDLLTPFICFLQAIPAWATATDCHPTVPLVWAEEHKHLWKKSCELLHVSLADAATLEFSAAELALGAVLGAVELCWLGAAESPHATWRLAALTEQIQTAFPHLPHAPARRCKRAMLRLADEASPEPPSPRSTLEAPCLGKRKAPDSPPDSEDEG</sequence>
<proteinExistence type="inferred from homology"/>
<dbReference type="GO" id="GO:0051301">
    <property type="term" value="P:cell division"/>
    <property type="evidence" value="ECO:0007669"/>
    <property type="project" value="UniProtKB-KW"/>
</dbReference>
<dbReference type="InterPro" id="IPR036915">
    <property type="entry name" value="Cyclin-like_sf"/>
</dbReference>
<evidence type="ECO:0000259" key="5">
    <source>
        <dbReference type="SMART" id="SM00385"/>
    </source>
</evidence>
<keyword evidence="1" id="KW-0132">Cell division</keyword>
<dbReference type="AlphaFoldDB" id="A0A7S0WWI6"/>
<feature type="region of interest" description="Disordered" evidence="4">
    <location>
        <begin position="344"/>
        <end position="380"/>
    </location>
</feature>
<dbReference type="Pfam" id="PF00134">
    <property type="entry name" value="Cyclin_N"/>
    <property type="match status" value="1"/>
</dbReference>
<keyword evidence="3" id="KW-0195">Cyclin</keyword>
<dbReference type="InterPro" id="IPR039361">
    <property type="entry name" value="Cyclin"/>
</dbReference>
<reference evidence="6" key="1">
    <citation type="submission" date="2021-01" db="EMBL/GenBank/DDBJ databases">
        <authorList>
            <person name="Corre E."/>
            <person name="Pelletier E."/>
            <person name="Niang G."/>
            <person name="Scheremetjew M."/>
            <person name="Finn R."/>
            <person name="Kale V."/>
            <person name="Holt S."/>
            <person name="Cochrane G."/>
            <person name="Meng A."/>
            <person name="Brown T."/>
            <person name="Cohen L."/>
        </authorList>
    </citation>
    <scope>NUCLEOTIDE SEQUENCE</scope>
    <source>
        <strain evidence="6">CCMP722</strain>
    </source>
</reference>
<evidence type="ECO:0000256" key="4">
    <source>
        <dbReference type="SAM" id="MobiDB-lite"/>
    </source>
</evidence>
<feature type="region of interest" description="Disordered" evidence="4">
    <location>
        <begin position="20"/>
        <end position="50"/>
    </location>
</feature>
<dbReference type="Gene3D" id="1.10.472.10">
    <property type="entry name" value="Cyclin-like"/>
    <property type="match status" value="2"/>
</dbReference>
<dbReference type="SMART" id="SM00385">
    <property type="entry name" value="CYCLIN"/>
    <property type="match status" value="1"/>
</dbReference>
<dbReference type="EMBL" id="HBFA01037454">
    <property type="protein sequence ID" value="CAD8688630.1"/>
    <property type="molecule type" value="Transcribed_RNA"/>
</dbReference>
<dbReference type="PANTHER" id="PTHR10177">
    <property type="entry name" value="CYCLINS"/>
    <property type="match status" value="1"/>
</dbReference>
<evidence type="ECO:0000256" key="3">
    <source>
        <dbReference type="RuleBase" id="RU000383"/>
    </source>
</evidence>
<keyword evidence="2" id="KW-0131">Cell cycle</keyword>